<reference evidence="2 3" key="1">
    <citation type="journal article" date="2019" name="bioRxiv">
        <title>Bacteria contribute to plant secondary compound degradation in a generalist herbivore system.</title>
        <authorList>
            <person name="Francoeur C.B."/>
            <person name="Khadempour L."/>
            <person name="Moreira-Soto R.D."/>
            <person name="Gotting K."/>
            <person name="Book A.J."/>
            <person name="Pinto-Tomas A.A."/>
            <person name="Keefover-Ring K."/>
            <person name="Currie C.R."/>
        </authorList>
    </citation>
    <scope>NUCLEOTIDE SEQUENCE [LARGE SCALE GENOMIC DNA]</scope>
    <source>
        <strain evidence="2">Acro-835</strain>
    </source>
</reference>
<sequence length="265" mass="30075">MQIPFNACDCHMHIYDDRYQSVNNPALNTANASLAEYQQQFQPLGFRRHILVLPSTYQDNNQIILDALACHRHQARGVAVLDGRVSRHQLVQLSAQGITGLRYNLVRSAPEVLQHMAANAGLLAEFGWHINLHLTPKHYAEAAPLLESLPCEVVLDHFGRVDFSGWQSSRYVAAIRKKLRSGLWWIKLSGLYLGQPASTADINAFAHCLLDEREDRLLWGSDWPHPTSRTPINERDNLAPLFDWAATPQQLAQVLVNNPQQLYFR</sequence>
<evidence type="ECO:0000259" key="1">
    <source>
        <dbReference type="Pfam" id="PF04909"/>
    </source>
</evidence>
<dbReference type="InterPro" id="IPR032466">
    <property type="entry name" value="Metal_Hydrolase"/>
</dbReference>
<dbReference type="PANTHER" id="PTHR35563:SF2">
    <property type="entry name" value="BARREL METAL-DEPENDENT HYDROLASE, PUTATIVE (AFU_ORTHOLOGUE AFUA_1G16240)-RELATED"/>
    <property type="match status" value="1"/>
</dbReference>
<feature type="domain" description="Amidohydrolase-related" evidence="1">
    <location>
        <begin position="8"/>
        <end position="264"/>
    </location>
</feature>
<gene>
    <name evidence="2" type="ORF">F3J40_18020</name>
</gene>
<dbReference type="InterPro" id="IPR052358">
    <property type="entry name" value="Aro_Compnd_Degr_Hydrolases"/>
</dbReference>
<proteinExistence type="predicted"/>
<protein>
    <submittedName>
        <fullName evidence="2">Amidohydrolase family protein</fullName>
    </submittedName>
</protein>
<evidence type="ECO:0000313" key="2">
    <source>
        <dbReference type="EMBL" id="NIF23481.1"/>
    </source>
</evidence>
<dbReference type="PANTHER" id="PTHR35563">
    <property type="entry name" value="BARREL METAL-DEPENDENT HYDROLASE, PUTATIVE (AFU_ORTHOLOGUE AFUA_1G16240)-RELATED"/>
    <property type="match status" value="1"/>
</dbReference>
<dbReference type="InterPro" id="IPR006680">
    <property type="entry name" value="Amidohydro-rel"/>
</dbReference>
<evidence type="ECO:0000313" key="3">
    <source>
        <dbReference type="Proteomes" id="UP001515683"/>
    </source>
</evidence>
<comment type="caution">
    <text evidence="2">The sequence shown here is derived from an EMBL/GenBank/DDBJ whole genome shotgun (WGS) entry which is preliminary data.</text>
</comment>
<dbReference type="SUPFAM" id="SSF51556">
    <property type="entry name" value="Metallo-dependent hydrolases"/>
    <property type="match status" value="1"/>
</dbReference>
<organism evidence="2 3">
    <name type="scientific">Candidatus Pantoea multigeneris</name>
    <dbReference type="NCBI Taxonomy" id="2608357"/>
    <lineage>
        <taxon>Bacteria</taxon>
        <taxon>Pseudomonadati</taxon>
        <taxon>Pseudomonadota</taxon>
        <taxon>Gammaproteobacteria</taxon>
        <taxon>Enterobacterales</taxon>
        <taxon>Erwiniaceae</taxon>
        <taxon>Pantoea</taxon>
    </lineage>
</organism>
<dbReference type="Pfam" id="PF04909">
    <property type="entry name" value="Amidohydro_2"/>
    <property type="match status" value="1"/>
</dbReference>
<keyword evidence="3" id="KW-1185">Reference proteome</keyword>
<dbReference type="Gene3D" id="3.20.20.140">
    <property type="entry name" value="Metal-dependent hydrolases"/>
    <property type="match status" value="1"/>
</dbReference>
<name>A0ABX0RDP2_9GAMM</name>
<dbReference type="EMBL" id="VWXF01000008">
    <property type="protein sequence ID" value="NIF23481.1"/>
    <property type="molecule type" value="Genomic_DNA"/>
</dbReference>
<accession>A0ABX0RDP2</accession>
<dbReference type="RefSeq" id="WP_167016768.1">
    <property type="nucleotide sequence ID" value="NZ_VWXF01000008.1"/>
</dbReference>
<dbReference type="Proteomes" id="UP001515683">
    <property type="component" value="Unassembled WGS sequence"/>
</dbReference>